<dbReference type="InterPro" id="IPR037108">
    <property type="entry name" value="TM1727-like_C_sf"/>
</dbReference>
<dbReference type="InterPro" id="IPR028939">
    <property type="entry name" value="P5C_Rdtase_cat_N"/>
</dbReference>
<accession>A0ABX2B1J1</accession>
<dbReference type="InterPro" id="IPR008927">
    <property type="entry name" value="6-PGluconate_DH-like_C_sf"/>
</dbReference>
<reference evidence="3 4" key="1">
    <citation type="submission" date="2020-05" db="EMBL/GenBank/DDBJ databases">
        <title>Distinct polysaccharide utilization as determinants for interspecies competition between intestinal Prevotella spp.</title>
        <authorList>
            <person name="Galvez E.J.C."/>
            <person name="Iljazovic A."/>
            <person name="Strowig T."/>
        </authorList>
    </citation>
    <scope>NUCLEOTIDE SEQUENCE [LARGE SCALE GENOMIC DNA]</scope>
    <source>
        <strain evidence="3 4">PCHR</strain>
    </source>
</reference>
<evidence type="ECO:0000313" key="4">
    <source>
        <dbReference type="Proteomes" id="UP000820977"/>
    </source>
</evidence>
<dbReference type="Proteomes" id="UP000820977">
    <property type="component" value="Unassembled WGS sequence"/>
</dbReference>
<dbReference type="PANTHER" id="PTHR40459:SF1">
    <property type="entry name" value="CONSERVED HYPOTHETICAL ALANINE AND LEUCINE RICH PROTEIN"/>
    <property type="match status" value="1"/>
</dbReference>
<evidence type="ECO:0000259" key="2">
    <source>
        <dbReference type="Pfam" id="PF10728"/>
    </source>
</evidence>
<comment type="caution">
    <text evidence="3">The sequence shown here is derived from an EMBL/GenBank/DDBJ whole genome shotgun (WGS) entry which is preliminary data.</text>
</comment>
<keyword evidence="4" id="KW-1185">Reference proteome</keyword>
<dbReference type="SUPFAM" id="SSF51735">
    <property type="entry name" value="NAD(P)-binding Rossmann-fold domains"/>
    <property type="match status" value="1"/>
</dbReference>
<sequence>MDITLIGAGNLAVNLGKALLKAGHNIVQVYSRTEESAATLARILDAEPVNRISDVDDTASVYIIAVKDSALASLLPSLCMNRGDKTFLHTAGSISIDVFDGMARNYGVFYPMQTFSKEREVDFSVIPCFIEGSNDAVLTAAKELAHTVSDHVYDLSSDGRRVLHLAAVFASNFVNHCFSISSELLSGCGIPFDVMYPLIDEVVAKARLMRPVEAQTGPAVRYDVNVISRQAEMLSSEPLLRNIYEDMSRSIHEMSERQRKDAMQ</sequence>
<dbReference type="RefSeq" id="WP_172344598.1">
    <property type="nucleotide sequence ID" value="NZ_CASYYZ010000099.1"/>
</dbReference>
<dbReference type="EMBL" id="JABKKJ010000007">
    <property type="protein sequence ID" value="NPE25116.1"/>
    <property type="molecule type" value="Genomic_DNA"/>
</dbReference>
<feature type="domain" description="DUF2520" evidence="2">
    <location>
        <begin position="126"/>
        <end position="251"/>
    </location>
</feature>
<evidence type="ECO:0000259" key="1">
    <source>
        <dbReference type="Pfam" id="PF03807"/>
    </source>
</evidence>
<dbReference type="SUPFAM" id="SSF48179">
    <property type="entry name" value="6-phosphogluconate dehydrogenase C-terminal domain-like"/>
    <property type="match status" value="1"/>
</dbReference>
<dbReference type="InterPro" id="IPR018931">
    <property type="entry name" value="DUF2520"/>
</dbReference>
<dbReference type="Gene3D" id="3.40.50.720">
    <property type="entry name" value="NAD(P)-binding Rossmann-like Domain"/>
    <property type="match status" value="1"/>
</dbReference>
<proteinExistence type="predicted"/>
<organism evidence="3 4">
    <name type="scientific">Xylanibacter caecicola</name>
    <dbReference type="NCBI Taxonomy" id="2736294"/>
    <lineage>
        <taxon>Bacteria</taxon>
        <taxon>Pseudomonadati</taxon>
        <taxon>Bacteroidota</taxon>
        <taxon>Bacteroidia</taxon>
        <taxon>Bacteroidales</taxon>
        <taxon>Prevotellaceae</taxon>
        <taxon>Xylanibacter</taxon>
    </lineage>
</organism>
<gene>
    <name evidence="3" type="ORF">HPS54_06220</name>
</gene>
<protein>
    <submittedName>
        <fullName evidence="3">DUF2520 domain-containing protein</fullName>
    </submittedName>
</protein>
<dbReference type="Pfam" id="PF03807">
    <property type="entry name" value="F420_oxidored"/>
    <property type="match status" value="1"/>
</dbReference>
<dbReference type="Gene3D" id="1.10.1040.20">
    <property type="entry name" value="ProC-like, C-terminal domain"/>
    <property type="match status" value="1"/>
</dbReference>
<feature type="domain" description="Pyrroline-5-carboxylate reductase catalytic N-terminal" evidence="1">
    <location>
        <begin position="3"/>
        <end position="78"/>
    </location>
</feature>
<dbReference type="Pfam" id="PF10728">
    <property type="entry name" value="DUF2520"/>
    <property type="match status" value="1"/>
</dbReference>
<dbReference type="PANTHER" id="PTHR40459">
    <property type="entry name" value="CONSERVED HYPOTHETICAL ALANINE AND LEUCINE RICH PROTEIN"/>
    <property type="match status" value="1"/>
</dbReference>
<evidence type="ECO:0000313" key="3">
    <source>
        <dbReference type="EMBL" id="NPE25116.1"/>
    </source>
</evidence>
<dbReference type="InterPro" id="IPR036291">
    <property type="entry name" value="NAD(P)-bd_dom_sf"/>
</dbReference>
<name>A0ABX2B1J1_9BACT</name>